<evidence type="ECO:0000313" key="2">
    <source>
        <dbReference type="EMBL" id="CDR32605.1"/>
    </source>
</evidence>
<keyword evidence="1" id="KW-0472">Membrane</keyword>
<keyword evidence="2" id="KW-0933">Apicoplast</keyword>
<dbReference type="KEGG" id="bmic:B661_pgp12"/>
<keyword evidence="2" id="KW-0934">Plastid</keyword>
<dbReference type="GeneID" id="32877948"/>
<proteinExistence type="predicted"/>
<dbReference type="AlphaFoldDB" id="A0A068W904"/>
<feature type="transmembrane region" description="Helical" evidence="1">
    <location>
        <begin position="66"/>
        <end position="88"/>
    </location>
</feature>
<name>A0A068W904_BABMR</name>
<organism evidence="2 3">
    <name type="scientific">Babesia microti (strain RI)</name>
    <dbReference type="NCBI Taxonomy" id="1133968"/>
    <lineage>
        <taxon>Eukaryota</taxon>
        <taxon>Sar</taxon>
        <taxon>Alveolata</taxon>
        <taxon>Apicomplexa</taxon>
        <taxon>Aconoidasida</taxon>
        <taxon>Piroplasmida</taxon>
        <taxon>Babesiidae</taxon>
        <taxon>Babesia</taxon>
    </lineage>
</organism>
<keyword evidence="3" id="KW-1185">Reference proteome</keyword>
<protein>
    <submittedName>
        <fullName evidence="2">Uncharacterized protein</fullName>
    </submittedName>
</protein>
<dbReference type="Proteomes" id="UP000002899">
    <property type="component" value="Apicoplast Pltd"/>
</dbReference>
<reference evidence="2" key="1">
    <citation type="submission" date="2014-04" db="EMBL/GenBank/DDBJ databases">
        <title>Structure and function of the apicoplast genome of the human pathogen Babesia microti.</title>
        <authorList>
            <person name="Garg A."/>
            <person name="Stein A."/>
            <person name="Zhao W."/>
            <person name="Dwivedi A."/>
            <person name="Frutos R."/>
            <person name="Cornillot E."/>
            <person name="Ben Mamoun C."/>
        </authorList>
    </citation>
    <scope>NUCLEOTIDE SEQUENCE [LARGE SCALE GENOMIC DNA]</scope>
    <source>
        <strain evidence="2">RI</strain>
    </source>
</reference>
<gene>
    <name evidence="2" type="primary">rps7</name>
</gene>
<dbReference type="EMBL" id="LK028575">
    <property type="protein sequence ID" value="CDR32605.1"/>
    <property type="molecule type" value="Genomic_DNA"/>
</dbReference>
<evidence type="ECO:0000313" key="3">
    <source>
        <dbReference type="Proteomes" id="UP000002899"/>
    </source>
</evidence>
<evidence type="ECO:0000256" key="1">
    <source>
        <dbReference type="SAM" id="Phobius"/>
    </source>
</evidence>
<keyword evidence="1" id="KW-0812">Transmembrane</keyword>
<keyword evidence="1" id="KW-1133">Transmembrane helix</keyword>
<sequence>MNNKINILKILCRKIQIKGNYLSIKKNIFNLLYNNNIINFEIILLNNLLNILYKLIYIMFKEENNYILNITNLYNFTNFINIIFKFIYNDIKLNKGKVCLPTYLYYLYTNLYNIINKKLNINYNLYKFFYKNYLNYLLKCNNYNNNYIINKKFKTIYFYKYININNIYKKNSINIYLKNKYYNIIIKNYINYNNKKFKKNYLIKYIKKND</sequence>
<dbReference type="VEuPathDB" id="PiroplasmaDB:BmR1_api00430"/>
<dbReference type="RefSeq" id="YP_009363174.1">
    <property type="nucleotide sequence ID" value="NC_034636.1"/>
</dbReference>
<geneLocation type="apicoplast" evidence="2"/>
<accession>A0A068W904</accession>
<feature type="transmembrane region" description="Helical" evidence="1">
    <location>
        <begin position="42"/>
        <end position="60"/>
    </location>
</feature>